<dbReference type="PANTHER" id="PTHR13364:SF6">
    <property type="entry name" value="SPERMATOGENESIS-DEFECTIVE PROTEIN 39 HOMOLOG"/>
    <property type="match status" value="1"/>
</dbReference>
<dbReference type="GO" id="GO:0005770">
    <property type="term" value="C:late endosome"/>
    <property type="evidence" value="ECO:0007669"/>
    <property type="project" value="UniProtKB-SubCell"/>
</dbReference>
<gene>
    <name evidence="7" type="ORF">g.19155</name>
</gene>
<dbReference type="InterPro" id="IPR040057">
    <property type="entry name" value="Spe-39"/>
</dbReference>
<dbReference type="EMBL" id="GECZ01008321">
    <property type="protein sequence ID" value="JAS61448.1"/>
    <property type="molecule type" value="Transcribed_RNA"/>
</dbReference>
<dbReference type="GO" id="GO:0007034">
    <property type="term" value="P:vacuolar transport"/>
    <property type="evidence" value="ECO:0007669"/>
    <property type="project" value="TreeGrafter"/>
</dbReference>
<reference evidence="7" key="1">
    <citation type="submission" date="2015-11" db="EMBL/GenBank/DDBJ databases">
        <title>De novo transcriptome assembly of four potential Pierce s Disease insect vectors from Arizona vineyards.</title>
        <authorList>
            <person name="Tassone E.E."/>
        </authorList>
    </citation>
    <scope>NUCLEOTIDE SEQUENCE</scope>
</reference>
<accession>A0A1B6GG77</accession>
<comment type="subcellular location">
    <subcellularLocation>
        <location evidence="2">Cytoplasmic vesicle</location>
    </subcellularLocation>
    <subcellularLocation>
        <location evidence="1">Early endosome</location>
    </subcellularLocation>
    <subcellularLocation>
        <location evidence="3">Late endosome</location>
    </subcellularLocation>
</comment>
<sequence>MGDEDFWNESQVKTSAKIFSFDDRESGGGLGESSSLQMCGISLDGTAQLFQQVQAGLRQGDSDGASMADNKNATQFELHQLISEKSLNCILDADSPQYMTLKTGLDPAAEVRILRRQLEEMWTTPDPKKTVRKMMLKQPFMLELFRSIESKKQLLHEAVTVGDGDSILTVVVFLSRTLKKTYFNQILLESPVAATHYTAYLSTRARTAELSDLLEMLGKNKDASMKQFEVASQSTQRQLQRLIVCAKNHVFDSKDSLILDNYIKFLEWKGESHIEGDSVVDCLSELCEKHWGEVKGPLSPAWFTQQQRVSDKQYQWTAINARAKLQAWPDIQALLTAKGWLRGPKLRVSLPMEHVITTLHSCGAPQDVLYTFLQLIDNLDKRLAVARLVACDKAIIEASMTLRDRQSLPSFRATLPSS</sequence>
<evidence type="ECO:0000256" key="5">
    <source>
        <dbReference type="ARBA" id="ARBA00023329"/>
    </source>
</evidence>
<evidence type="ECO:0000256" key="3">
    <source>
        <dbReference type="ARBA" id="ARBA00004603"/>
    </source>
</evidence>
<feature type="domain" description="Vps16 C-terminal" evidence="6">
    <location>
        <begin position="143"/>
        <end position="331"/>
    </location>
</feature>
<proteinExistence type="predicted"/>
<evidence type="ECO:0000313" key="7">
    <source>
        <dbReference type="EMBL" id="JAS61448.1"/>
    </source>
</evidence>
<evidence type="ECO:0000256" key="4">
    <source>
        <dbReference type="ARBA" id="ARBA00022753"/>
    </source>
</evidence>
<dbReference type="GO" id="GO:0006886">
    <property type="term" value="P:intracellular protein transport"/>
    <property type="evidence" value="ECO:0007669"/>
    <property type="project" value="InterPro"/>
</dbReference>
<dbReference type="PANTHER" id="PTHR13364">
    <property type="entry name" value="DEFECTIVE SPERMATOGENESIS PROTEIN 39"/>
    <property type="match status" value="1"/>
</dbReference>
<name>A0A1B6GG77_9HEMI</name>
<organism evidence="7">
    <name type="scientific">Cuerna arida</name>
    <dbReference type="NCBI Taxonomy" id="1464854"/>
    <lineage>
        <taxon>Eukaryota</taxon>
        <taxon>Metazoa</taxon>
        <taxon>Ecdysozoa</taxon>
        <taxon>Arthropoda</taxon>
        <taxon>Hexapoda</taxon>
        <taxon>Insecta</taxon>
        <taxon>Pterygota</taxon>
        <taxon>Neoptera</taxon>
        <taxon>Paraneoptera</taxon>
        <taxon>Hemiptera</taxon>
        <taxon>Auchenorrhyncha</taxon>
        <taxon>Membracoidea</taxon>
        <taxon>Cicadellidae</taxon>
        <taxon>Cicadellinae</taxon>
        <taxon>Proconiini</taxon>
        <taxon>Cuerna</taxon>
    </lineage>
</organism>
<dbReference type="AlphaFoldDB" id="A0A1B6GG77"/>
<dbReference type="Pfam" id="PF04840">
    <property type="entry name" value="Vps16_C"/>
    <property type="match status" value="1"/>
</dbReference>
<evidence type="ECO:0000256" key="2">
    <source>
        <dbReference type="ARBA" id="ARBA00004541"/>
    </source>
</evidence>
<keyword evidence="5" id="KW-0968">Cytoplasmic vesicle</keyword>
<evidence type="ECO:0000259" key="6">
    <source>
        <dbReference type="Pfam" id="PF04840"/>
    </source>
</evidence>
<evidence type="ECO:0000256" key="1">
    <source>
        <dbReference type="ARBA" id="ARBA00004412"/>
    </source>
</evidence>
<dbReference type="InterPro" id="IPR006925">
    <property type="entry name" value="Vps16_C"/>
</dbReference>
<keyword evidence="4" id="KW-0967">Endosome</keyword>
<protein>
    <recommendedName>
        <fullName evidence="6">Vps16 C-terminal domain-containing protein</fullName>
    </recommendedName>
</protein>
<dbReference type="GO" id="GO:0005769">
    <property type="term" value="C:early endosome"/>
    <property type="evidence" value="ECO:0007669"/>
    <property type="project" value="UniProtKB-SubCell"/>
</dbReference>